<feature type="compositionally biased region" description="Polar residues" evidence="2">
    <location>
        <begin position="1029"/>
        <end position="1039"/>
    </location>
</feature>
<feature type="compositionally biased region" description="Low complexity" evidence="2">
    <location>
        <begin position="243"/>
        <end position="271"/>
    </location>
</feature>
<keyword evidence="4" id="KW-1185">Reference proteome</keyword>
<feature type="compositionally biased region" description="Low complexity" evidence="2">
    <location>
        <begin position="567"/>
        <end position="579"/>
    </location>
</feature>
<feature type="compositionally biased region" description="Low complexity" evidence="2">
    <location>
        <begin position="286"/>
        <end position="299"/>
    </location>
</feature>
<evidence type="ECO:0000256" key="1">
    <source>
        <dbReference type="SAM" id="Coils"/>
    </source>
</evidence>
<sequence>MSVNKANVRHSKNLSYSNLNESNNNSSNPKILDIHEKYHVPFGTSSASQNSTPSNSIVSNIKKVIGSNSVLLHPTSQQKKNSINGKSSPKYLNLSGNEVKMQNQTLQYFPSNSLVNNQGSKKISRKESNGSNSEEINQLNQQQLFVKQLAQANQIDQMNNNEENSLNSNVITSSNELNLGLAQGNISSASSNQISAKEHIPLNKQQPQFKLYSQMYEQMKQSKQASNSRIGFNQSEDLSNKFSTNSNSQSNIFSQQNQQNSNKSQNENQYQKIAQSTKQFQQNMQKNSSYSPENKKSSSPMIQFNYQSVMAVNQKNLKQSQLQNSQQQTNQPLQNNDSSKVQQSQSGSKGQSMNSSLQLKRQSGEQSKLNLFSEALANQPSSPMKNIRSGGQKTNLGESKSTKHSQSNSKEHSQFLAQTQQNQFFFHGHNNQNDGRVYSSTPSHSKQIQYMQQQQNHQIQSNLTTSNSQSDLLTLNANQLQQIPNDDTNASSPLIKSVGSGKLGSNQRKEFVKQHIQLQQQIHPFHRQTYSVSNIKTNQTLQLNQSQQVQANPEGYLQQFSKDATRNQNSQSNSNSLSQIKRNQSNPKQTLNISINNTSAVGNNTFYMPNNTYTNLTNLSTTNAANQQKQQMNSSHLKQNIKNTTNIKNSEVSLEQMKRIYIPTTGEQIKNYNSYMSNAQSKSPSKNESKVHEFDNINFITGQTSKGDEDRKYVKKEMQLRDMQNYWLKLIQLNNNSQNPSVSNSLEKKKPQLLMVQGKGVQETNKSSGQQNQGQFTSRKLLAYQNGIKQITEYDYSLKNIVDQILLFNQLYLNQVPNLYQENEKLRQANKINLEEISELKQKVAVGDSVMVKLKKDLTKCEQQLANYTTQTSLNQEQLIVLSGEKSPAKLQQNQQLIAENQNLQMIIQQQQIEIEQYKERENQIRELLIEFNKKGLIQIDVNGDALIRSIHHNPESEDNQSGNREEYKLCKKNLKELLKEQKGNNSINGDHLADDSRISDSQESSFGFIGKVTLQEIETQQELEKQQSESPMNRQQSPKKVDGQLKEKLKLNMAQVQETQKLIIQQQAIQEQNEKEMQMHQQMLKQQEAALIAQQNQIKQQQKGGKLKTQNVQAQNQILKNPQQICLPQQNQKLNQQQIQQQQQLIHNQQFNKKHIQQQQQQNQIIQQQQQQQQQQLQNHFQQNPNLNAIKISQNSNQISGLNSKQSEEMNIRDLAHIDNSNIEYDELTEDQLNQQYLQDQLQIIQLHQQQLNLQNIKSNQQNTPCASGSGAGESFISSGNGVKMPKPNMQKLQLKNLQKSVSPPKQIVMQENGQPGAQNKPIINKIEIEDSSGMGFHDEFMSRLDEFSLSWRKAAERERKPHTQF</sequence>
<feature type="compositionally biased region" description="Low complexity" evidence="2">
    <location>
        <begin position="317"/>
        <end position="356"/>
    </location>
</feature>
<feature type="region of interest" description="Disordered" evidence="2">
    <location>
        <begin position="317"/>
        <end position="414"/>
    </location>
</feature>
<feature type="compositionally biased region" description="Low complexity" evidence="2">
    <location>
        <begin position="13"/>
        <end position="28"/>
    </location>
</feature>
<evidence type="ECO:0000256" key="2">
    <source>
        <dbReference type="SAM" id="MobiDB-lite"/>
    </source>
</evidence>
<feature type="coiled-coil region" evidence="1">
    <location>
        <begin position="1071"/>
        <end position="1105"/>
    </location>
</feature>
<feature type="compositionally biased region" description="Polar residues" evidence="2">
    <location>
        <begin position="580"/>
        <end position="591"/>
    </location>
</feature>
<gene>
    <name evidence="3" type="ORF">TTHERM_00994250</name>
</gene>
<dbReference type="GeneID" id="7831533"/>
<dbReference type="InParanoid" id="Q247S2"/>
<feature type="compositionally biased region" description="Polar residues" evidence="2">
    <location>
        <begin position="272"/>
        <end position="285"/>
    </location>
</feature>
<feature type="compositionally biased region" description="Polar residues" evidence="2">
    <location>
        <begin position="357"/>
        <end position="408"/>
    </location>
</feature>
<reference evidence="4" key="1">
    <citation type="journal article" date="2006" name="PLoS Biol.">
        <title>Macronuclear genome sequence of the ciliate Tetrahymena thermophila, a model eukaryote.</title>
        <authorList>
            <person name="Eisen J.A."/>
            <person name="Coyne R.S."/>
            <person name="Wu M."/>
            <person name="Wu D."/>
            <person name="Thiagarajan M."/>
            <person name="Wortman J.R."/>
            <person name="Badger J.H."/>
            <person name="Ren Q."/>
            <person name="Amedeo P."/>
            <person name="Jones K.M."/>
            <person name="Tallon L.J."/>
            <person name="Delcher A.L."/>
            <person name="Salzberg S.L."/>
            <person name="Silva J.C."/>
            <person name="Haas B.J."/>
            <person name="Majoros W.H."/>
            <person name="Farzad M."/>
            <person name="Carlton J.M."/>
            <person name="Smith R.K. Jr."/>
            <person name="Garg J."/>
            <person name="Pearlman R.E."/>
            <person name="Karrer K.M."/>
            <person name="Sun L."/>
            <person name="Manning G."/>
            <person name="Elde N.C."/>
            <person name="Turkewitz A.P."/>
            <person name="Asai D.J."/>
            <person name="Wilkes D.E."/>
            <person name="Wang Y."/>
            <person name="Cai H."/>
            <person name="Collins K."/>
            <person name="Stewart B.A."/>
            <person name="Lee S.R."/>
            <person name="Wilamowska K."/>
            <person name="Weinberg Z."/>
            <person name="Ruzzo W.L."/>
            <person name="Wloga D."/>
            <person name="Gaertig J."/>
            <person name="Frankel J."/>
            <person name="Tsao C.-C."/>
            <person name="Gorovsky M.A."/>
            <person name="Keeling P.J."/>
            <person name="Waller R.F."/>
            <person name="Patron N.J."/>
            <person name="Cherry J.M."/>
            <person name="Stover N.A."/>
            <person name="Krieger C.J."/>
            <person name="del Toro C."/>
            <person name="Ryder H.F."/>
            <person name="Williamson S.C."/>
            <person name="Barbeau R.A."/>
            <person name="Hamilton E.P."/>
            <person name="Orias E."/>
        </authorList>
    </citation>
    <scope>NUCLEOTIDE SEQUENCE [LARGE SCALE GENOMIC DNA]</scope>
    <source>
        <strain evidence="4">SB210</strain>
    </source>
</reference>
<feature type="region of interest" description="Disordered" evidence="2">
    <location>
        <begin position="235"/>
        <end position="299"/>
    </location>
</feature>
<feature type="compositionally biased region" description="Basic and acidic residues" evidence="2">
    <location>
        <begin position="992"/>
        <end position="1001"/>
    </location>
</feature>
<organism evidence="3 4">
    <name type="scientific">Tetrahymena thermophila (strain SB210)</name>
    <dbReference type="NCBI Taxonomy" id="312017"/>
    <lineage>
        <taxon>Eukaryota</taxon>
        <taxon>Sar</taxon>
        <taxon>Alveolata</taxon>
        <taxon>Ciliophora</taxon>
        <taxon>Intramacronucleata</taxon>
        <taxon>Oligohymenophorea</taxon>
        <taxon>Hymenostomatida</taxon>
        <taxon>Tetrahymenina</taxon>
        <taxon>Tetrahymenidae</taxon>
        <taxon>Tetrahymena</taxon>
    </lineage>
</organism>
<feature type="region of interest" description="Disordered" evidence="2">
    <location>
        <begin position="110"/>
        <end position="134"/>
    </location>
</feature>
<dbReference type="EMBL" id="GG662458">
    <property type="protein sequence ID" value="EAS04028.1"/>
    <property type="molecule type" value="Genomic_DNA"/>
</dbReference>
<feature type="region of interest" description="Disordered" evidence="2">
    <location>
        <begin position="982"/>
        <end position="1001"/>
    </location>
</feature>
<dbReference type="RefSeq" id="XP_001024273.1">
    <property type="nucleotide sequence ID" value="XM_001024273.1"/>
</dbReference>
<proteinExistence type="predicted"/>
<feature type="compositionally biased region" description="Polar residues" evidence="2">
    <location>
        <begin position="110"/>
        <end position="121"/>
    </location>
</feature>
<accession>Q247S2</accession>
<feature type="region of interest" description="Disordered" evidence="2">
    <location>
        <begin position="1"/>
        <end position="30"/>
    </location>
</feature>
<feature type="region of interest" description="Disordered" evidence="2">
    <location>
        <begin position="563"/>
        <end position="591"/>
    </location>
</feature>
<name>Q247S2_TETTS</name>
<feature type="region of interest" description="Disordered" evidence="2">
    <location>
        <begin position="1021"/>
        <end position="1042"/>
    </location>
</feature>
<dbReference type="HOGENOM" id="CLU_256625_0_0_1"/>
<dbReference type="KEGG" id="tet:TTHERM_00994250"/>
<keyword evidence="1" id="KW-0175">Coiled coil</keyword>
<evidence type="ECO:0000313" key="4">
    <source>
        <dbReference type="Proteomes" id="UP000009168"/>
    </source>
</evidence>
<dbReference type="Proteomes" id="UP000009168">
    <property type="component" value="Unassembled WGS sequence"/>
</dbReference>
<feature type="coiled-coil region" evidence="1">
    <location>
        <begin position="823"/>
        <end position="935"/>
    </location>
</feature>
<evidence type="ECO:0000313" key="3">
    <source>
        <dbReference type="EMBL" id="EAS04028.1"/>
    </source>
</evidence>
<protein>
    <submittedName>
        <fullName evidence="3">Uncharacterized protein</fullName>
    </submittedName>
</protein>